<evidence type="ECO:0000256" key="1">
    <source>
        <dbReference type="PROSITE-ProRule" id="PRU00047"/>
    </source>
</evidence>
<dbReference type="InterPro" id="IPR036875">
    <property type="entry name" value="Znf_CCHC_sf"/>
</dbReference>
<dbReference type="GO" id="GO:0003676">
    <property type="term" value="F:nucleic acid binding"/>
    <property type="evidence" value="ECO:0007669"/>
    <property type="project" value="InterPro"/>
</dbReference>
<keyword evidence="4" id="KW-1185">Reference proteome</keyword>
<dbReference type="GO" id="GO:0008270">
    <property type="term" value="F:zinc ion binding"/>
    <property type="evidence" value="ECO:0007669"/>
    <property type="project" value="UniProtKB-KW"/>
</dbReference>
<dbReference type="Proteomes" id="UP001054252">
    <property type="component" value="Unassembled WGS sequence"/>
</dbReference>
<feature type="domain" description="CCHC-type" evidence="2">
    <location>
        <begin position="230"/>
        <end position="245"/>
    </location>
</feature>
<dbReference type="EMBL" id="BPVZ01000028">
    <property type="protein sequence ID" value="GKV08399.1"/>
    <property type="molecule type" value="Genomic_DNA"/>
</dbReference>
<comment type="caution">
    <text evidence="3">The sequence shown here is derived from an EMBL/GenBank/DDBJ whole genome shotgun (WGS) entry which is preliminary data.</text>
</comment>
<evidence type="ECO:0000313" key="3">
    <source>
        <dbReference type="EMBL" id="GKV08399.1"/>
    </source>
</evidence>
<reference evidence="3 4" key="1">
    <citation type="journal article" date="2021" name="Commun. Biol.">
        <title>The genome of Shorea leprosula (Dipterocarpaceae) highlights the ecological relevance of drought in aseasonal tropical rainforests.</title>
        <authorList>
            <person name="Ng K.K.S."/>
            <person name="Kobayashi M.J."/>
            <person name="Fawcett J.A."/>
            <person name="Hatakeyama M."/>
            <person name="Paape T."/>
            <person name="Ng C.H."/>
            <person name="Ang C.C."/>
            <person name="Tnah L.H."/>
            <person name="Lee C.T."/>
            <person name="Nishiyama T."/>
            <person name="Sese J."/>
            <person name="O'Brien M.J."/>
            <person name="Copetti D."/>
            <person name="Mohd Noor M.I."/>
            <person name="Ong R.C."/>
            <person name="Putra M."/>
            <person name="Sireger I.Z."/>
            <person name="Indrioko S."/>
            <person name="Kosugi Y."/>
            <person name="Izuno A."/>
            <person name="Isagi Y."/>
            <person name="Lee S.L."/>
            <person name="Shimizu K.K."/>
        </authorList>
    </citation>
    <scope>NUCLEOTIDE SEQUENCE [LARGE SCALE GENOMIC DNA]</scope>
    <source>
        <strain evidence="3">214</strain>
    </source>
</reference>
<dbReference type="SMART" id="SM00343">
    <property type="entry name" value="ZnF_C2HC"/>
    <property type="match status" value="1"/>
</dbReference>
<keyword evidence="1" id="KW-0862">Zinc</keyword>
<dbReference type="PROSITE" id="PS50158">
    <property type="entry name" value="ZF_CCHC"/>
    <property type="match status" value="1"/>
</dbReference>
<name>A0AAV5JAD2_9ROSI</name>
<proteinExistence type="predicted"/>
<dbReference type="Pfam" id="PF14223">
    <property type="entry name" value="Retrotran_gag_2"/>
    <property type="match status" value="1"/>
</dbReference>
<keyword evidence="1" id="KW-0479">Metal-binding</keyword>
<keyword evidence="1" id="KW-0863">Zinc-finger</keyword>
<dbReference type="InterPro" id="IPR001878">
    <property type="entry name" value="Znf_CCHC"/>
</dbReference>
<dbReference type="AlphaFoldDB" id="A0AAV5JAD2"/>
<evidence type="ECO:0000313" key="4">
    <source>
        <dbReference type="Proteomes" id="UP001054252"/>
    </source>
</evidence>
<sequence length="245" mass="27954">MKNLCISQIVYPELRTTARLKFGDNFYVWRSKVGFVLVDNGVDYVLTLPKPSKEDDPAGHDKWVRDNITARCILVGSIHEYLFIDTSEDETAKALMDRITALFTRPSLSKRMVLLRRYMRRQMKEGTSINQHIIEMDAMVAEMAREGMKVPEAMQAAALMNSFPESWRDVKVNITVNVELDRNDEKKGLQSVVNRLKNAGAWKELFCPCDSKPDSEESSSMDSSTFDGNCYNCGEYGHRYANCPN</sequence>
<dbReference type="SUPFAM" id="SSF57756">
    <property type="entry name" value="Retrovirus zinc finger-like domains"/>
    <property type="match status" value="1"/>
</dbReference>
<gene>
    <name evidence="3" type="ORF">SLEP1_g20031</name>
</gene>
<protein>
    <recommendedName>
        <fullName evidence="2">CCHC-type domain-containing protein</fullName>
    </recommendedName>
</protein>
<accession>A0AAV5JAD2</accession>
<organism evidence="3 4">
    <name type="scientific">Rubroshorea leprosula</name>
    <dbReference type="NCBI Taxonomy" id="152421"/>
    <lineage>
        <taxon>Eukaryota</taxon>
        <taxon>Viridiplantae</taxon>
        <taxon>Streptophyta</taxon>
        <taxon>Embryophyta</taxon>
        <taxon>Tracheophyta</taxon>
        <taxon>Spermatophyta</taxon>
        <taxon>Magnoliopsida</taxon>
        <taxon>eudicotyledons</taxon>
        <taxon>Gunneridae</taxon>
        <taxon>Pentapetalae</taxon>
        <taxon>rosids</taxon>
        <taxon>malvids</taxon>
        <taxon>Malvales</taxon>
        <taxon>Dipterocarpaceae</taxon>
        <taxon>Rubroshorea</taxon>
    </lineage>
</organism>
<evidence type="ECO:0000259" key="2">
    <source>
        <dbReference type="PROSITE" id="PS50158"/>
    </source>
</evidence>